<dbReference type="GO" id="GO:0016787">
    <property type="term" value="F:hydrolase activity"/>
    <property type="evidence" value="ECO:0007669"/>
    <property type="project" value="UniProtKB-KW"/>
</dbReference>
<evidence type="ECO:0000256" key="1">
    <source>
        <dbReference type="ARBA" id="ARBA00006153"/>
    </source>
</evidence>
<dbReference type="NCBIfam" id="TIGR01891">
    <property type="entry name" value="amidohydrolases"/>
    <property type="match status" value="1"/>
</dbReference>
<dbReference type="Gene3D" id="3.30.70.360">
    <property type="match status" value="1"/>
</dbReference>
<keyword evidence="2 5" id="KW-0378">Hydrolase</keyword>
<dbReference type="Proteomes" id="UP000248916">
    <property type="component" value="Unassembled WGS sequence"/>
</dbReference>
<reference evidence="5 6" key="1">
    <citation type="submission" date="2018-06" db="EMBL/GenBank/DDBJ databases">
        <title>Genomic Encyclopedia of Archaeal and Bacterial Type Strains, Phase II (KMG-II): from individual species to whole genera.</title>
        <authorList>
            <person name="Goeker M."/>
        </authorList>
    </citation>
    <scope>NUCLEOTIDE SEQUENCE [LARGE SCALE GENOMIC DNA]</scope>
    <source>
        <strain evidence="5 6">DSM 22009</strain>
    </source>
</reference>
<accession>A0A2W7NLG2</accession>
<dbReference type="PIRSF" id="PIRSF005962">
    <property type="entry name" value="Pept_M20D_amidohydro"/>
    <property type="match status" value="1"/>
</dbReference>
<dbReference type="OrthoDB" id="9777385at2"/>
<feature type="binding site" evidence="3">
    <location>
        <position position="358"/>
    </location>
    <ligand>
        <name>Mn(2+)</name>
        <dbReference type="ChEBI" id="CHEBI:29035"/>
        <label>2</label>
    </ligand>
</feature>
<dbReference type="SUPFAM" id="SSF55031">
    <property type="entry name" value="Bacterial exopeptidase dimerisation domain"/>
    <property type="match status" value="1"/>
</dbReference>
<dbReference type="InterPro" id="IPR011650">
    <property type="entry name" value="Peptidase_M20_dimer"/>
</dbReference>
<dbReference type="CDD" id="cd05666">
    <property type="entry name" value="M20_Acy1-like"/>
    <property type="match status" value="1"/>
</dbReference>
<feature type="binding site" evidence="3">
    <location>
        <position position="137"/>
    </location>
    <ligand>
        <name>Mn(2+)</name>
        <dbReference type="ChEBI" id="CHEBI:29035"/>
        <label>2</label>
    </ligand>
</feature>
<dbReference type="FunFam" id="3.30.70.360:FF:000014">
    <property type="entry name" value="N-acyl-L-amino acid amidohydrolase"/>
    <property type="match status" value="1"/>
</dbReference>
<comment type="caution">
    <text evidence="5">The sequence shown here is derived from an EMBL/GenBank/DDBJ whole genome shotgun (WGS) entry which is preliminary data.</text>
</comment>
<sequence length="386" mass="41724">MPVLNRIAAYAEDMIEWRRWMHRHPELGFSCDKTAAYVAERLRDFGVDEIHEGIARTGIVAVIEGEGPGPTIGLRADMDALPMEEQSGVPYASETPGAMHACGHDGHTTMLLGAARYLAETRRFKGRVALLFQPAEEQGGGARVMVEEGVLDRFDIAEVYALHNAPESPLGEFHTAPGPVMAAVDEFAITIRGEGGHAAWPHACVDPVPAALRLATAFDTIVSRNADPIDRLVVSVTQVHAGTAFNVIPGQARLGGTVRTFTPEMRDLAERRMSEICAGLAAAFGVEIDITYRRDYPATVNHGPEAMRAADVAAEIVGEAKVDRALRPSMGAEDFAYMLEVRPGAYLTLGMGGGPICHHPAYDFRDEIAPLGASFFARLVECRQPL</sequence>
<protein>
    <submittedName>
        <fullName evidence="5">Hippurate hydrolase</fullName>
    </submittedName>
</protein>
<dbReference type="Pfam" id="PF07687">
    <property type="entry name" value="M20_dimer"/>
    <property type="match status" value="1"/>
</dbReference>
<dbReference type="InterPro" id="IPR036264">
    <property type="entry name" value="Bact_exopeptidase_dim_dom"/>
</dbReference>
<evidence type="ECO:0000256" key="2">
    <source>
        <dbReference type="ARBA" id="ARBA00022801"/>
    </source>
</evidence>
<name>A0A2W7NLG2_9RHOB</name>
<dbReference type="AlphaFoldDB" id="A0A2W7NLG2"/>
<proteinExistence type="inferred from homology"/>
<comment type="cofactor">
    <cofactor evidence="3">
        <name>Mn(2+)</name>
        <dbReference type="ChEBI" id="CHEBI:29035"/>
    </cofactor>
    <text evidence="3">The Mn(2+) ion enhances activity.</text>
</comment>
<dbReference type="PANTHER" id="PTHR11014:SF63">
    <property type="entry name" value="METALLOPEPTIDASE, PUTATIVE (AFU_ORTHOLOGUE AFUA_6G09600)-RELATED"/>
    <property type="match status" value="1"/>
</dbReference>
<keyword evidence="3" id="KW-0464">Manganese</keyword>
<dbReference type="Pfam" id="PF01546">
    <property type="entry name" value="Peptidase_M20"/>
    <property type="match status" value="1"/>
</dbReference>
<evidence type="ECO:0000313" key="6">
    <source>
        <dbReference type="Proteomes" id="UP000248916"/>
    </source>
</evidence>
<comment type="similarity">
    <text evidence="1">Belongs to the peptidase M20 family.</text>
</comment>
<evidence type="ECO:0000313" key="5">
    <source>
        <dbReference type="EMBL" id="PZX17514.1"/>
    </source>
</evidence>
<dbReference type="SUPFAM" id="SSF53187">
    <property type="entry name" value="Zn-dependent exopeptidases"/>
    <property type="match status" value="1"/>
</dbReference>
<feature type="domain" description="Peptidase M20 dimerisation" evidence="4">
    <location>
        <begin position="187"/>
        <end position="270"/>
    </location>
</feature>
<gene>
    <name evidence="5" type="ORF">LX81_01237</name>
</gene>
<keyword evidence="3" id="KW-0479">Metal-binding</keyword>
<dbReference type="PANTHER" id="PTHR11014">
    <property type="entry name" value="PEPTIDASE M20 FAMILY MEMBER"/>
    <property type="match status" value="1"/>
</dbReference>
<dbReference type="RefSeq" id="WP_111536423.1">
    <property type="nucleotide sequence ID" value="NZ_QKZL01000004.1"/>
</dbReference>
<feature type="binding site" evidence="3">
    <location>
        <position position="163"/>
    </location>
    <ligand>
        <name>Mn(2+)</name>
        <dbReference type="ChEBI" id="CHEBI:29035"/>
        <label>2</label>
    </ligand>
</feature>
<dbReference type="Gene3D" id="3.40.630.10">
    <property type="entry name" value="Zn peptidases"/>
    <property type="match status" value="1"/>
</dbReference>
<dbReference type="InterPro" id="IPR017439">
    <property type="entry name" value="Amidohydrolase"/>
</dbReference>
<dbReference type="EMBL" id="QKZL01000004">
    <property type="protein sequence ID" value="PZX17514.1"/>
    <property type="molecule type" value="Genomic_DNA"/>
</dbReference>
<keyword evidence="6" id="KW-1185">Reference proteome</keyword>
<feature type="binding site" evidence="3">
    <location>
        <position position="104"/>
    </location>
    <ligand>
        <name>Mn(2+)</name>
        <dbReference type="ChEBI" id="CHEBI:29035"/>
        <label>2</label>
    </ligand>
</feature>
<evidence type="ECO:0000259" key="4">
    <source>
        <dbReference type="Pfam" id="PF07687"/>
    </source>
</evidence>
<evidence type="ECO:0000256" key="3">
    <source>
        <dbReference type="PIRSR" id="PIRSR005962-1"/>
    </source>
</evidence>
<organism evidence="5 6">
    <name type="scientific">Palleronia aestuarii</name>
    <dbReference type="NCBI Taxonomy" id="568105"/>
    <lineage>
        <taxon>Bacteria</taxon>
        <taxon>Pseudomonadati</taxon>
        <taxon>Pseudomonadota</taxon>
        <taxon>Alphaproteobacteria</taxon>
        <taxon>Rhodobacterales</taxon>
        <taxon>Roseobacteraceae</taxon>
        <taxon>Palleronia</taxon>
    </lineage>
</organism>
<dbReference type="GO" id="GO:0046872">
    <property type="term" value="F:metal ion binding"/>
    <property type="evidence" value="ECO:0007669"/>
    <property type="project" value="UniProtKB-KW"/>
</dbReference>
<feature type="binding site" evidence="3">
    <location>
        <position position="102"/>
    </location>
    <ligand>
        <name>Mn(2+)</name>
        <dbReference type="ChEBI" id="CHEBI:29035"/>
        <label>2</label>
    </ligand>
</feature>
<dbReference type="InterPro" id="IPR002933">
    <property type="entry name" value="Peptidase_M20"/>
</dbReference>